<comment type="caution">
    <text evidence="5">The sequence shown here is derived from an EMBL/GenBank/DDBJ whole genome shotgun (WGS) entry which is preliminary data.</text>
</comment>
<evidence type="ECO:0000256" key="2">
    <source>
        <dbReference type="ARBA" id="ARBA00023295"/>
    </source>
</evidence>
<keyword evidence="6" id="KW-1185">Reference proteome</keyword>
<name>A0ABU2NB98_9PSEU</name>
<dbReference type="PROSITE" id="PS51257">
    <property type="entry name" value="PROKAR_LIPOPROTEIN"/>
    <property type="match status" value="1"/>
</dbReference>
<dbReference type="RefSeq" id="WP_311557425.1">
    <property type="nucleotide sequence ID" value="NZ_JAVREJ010000011.1"/>
</dbReference>
<organism evidence="5 6">
    <name type="scientific">Pseudonocardia charpentierae</name>
    <dbReference type="NCBI Taxonomy" id="3075545"/>
    <lineage>
        <taxon>Bacteria</taxon>
        <taxon>Bacillati</taxon>
        <taxon>Actinomycetota</taxon>
        <taxon>Actinomycetes</taxon>
        <taxon>Pseudonocardiales</taxon>
        <taxon>Pseudonocardiaceae</taxon>
        <taxon>Pseudonocardia</taxon>
    </lineage>
</organism>
<dbReference type="Pfam" id="PF02449">
    <property type="entry name" value="Glyco_hydro_42"/>
    <property type="match status" value="1"/>
</dbReference>
<evidence type="ECO:0000313" key="5">
    <source>
        <dbReference type="EMBL" id="MDT0351225.1"/>
    </source>
</evidence>
<feature type="domain" description="Glycoside hydrolase family 42 N-terminal" evidence="4">
    <location>
        <begin position="53"/>
        <end position="131"/>
    </location>
</feature>
<dbReference type="EMBL" id="JAVREJ010000011">
    <property type="protein sequence ID" value="MDT0351225.1"/>
    <property type="molecule type" value="Genomic_DNA"/>
</dbReference>
<sequence>MSDVLRGCRRGLAAIGAAVLVTALTACRSGPAEPASAQPGLTFGVLGGSCDADRVSALHQAGVQFVEVGVRWSRLEPAPEQFDQAYIDALRARLARCTDAGLGVVLTPGFQYAPAWVRDLPGGRYRDQNGAANPAKVPNYVFSARVRGAAERYLDRFAAEFPLDGFAAVRIGTSEAGELGYPGMQLGTEGNRFWAFDDAALSGDGLPAGMSPNPMPGWKPGDRTWQGRPVDAAAARSWFDWYAGSAVRTTVWQIGVLRDRGYRGPIHMPLAGRGVLPADLVAATEAALDGTADRDGSLERGLFYPEQLRAIAGATDASTLFADVTGVDDATAVAARELDPPQDTCQAADASLPLRDTPSVDTWSATRWTVANARAAGLRVVGENPGHPATPGTGGDDSSDDLTQQLVHAPRYAQECGFEVLMWAFEDDLFGPDPEVSVDDLARRIAFP</sequence>
<dbReference type="InterPro" id="IPR017853">
    <property type="entry name" value="GH"/>
</dbReference>
<dbReference type="GO" id="GO:0004565">
    <property type="term" value="F:beta-galactosidase activity"/>
    <property type="evidence" value="ECO:0007669"/>
    <property type="project" value="UniProtKB-EC"/>
</dbReference>
<protein>
    <submittedName>
        <fullName evidence="5">Beta-galactosidase</fullName>
        <ecNumber evidence="5">3.2.1.23</ecNumber>
    </submittedName>
</protein>
<accession>A0ABU2NB98</accession>
<reference evidence="6" key="1">
    <citation type="submission" date="2023-07" db="EMBL/GenBank/DDBJ databases">
        <title>30 novel species of actinomycetes from the DSMZ collection.</title>
        <authorList>
            <person name="Nouioui I."/>
        </authorList>
    </citation>
    <scope>NUCLEOTIDE SEQUENCE [LARGE SCALE GENOMIC DNA]</scope>
    <source>
        <strain evidence="6">DSM 45834</strain>
    </source>
</reference>
<evidence type="ECO:0000313" key="6">
    <source>
        <dbReference type="Proteomes" id="UP001183202"/>
    </source>
</evidence>
<evidence type="ECO:0000256" key="3">
    <source>
        <dbReference type="SAM" id="MobiDB-lite"/>
    </source>
</evidence>
<dbReference type="InterPro" id="IPR013529">
    <property type="entry name" value="Glyco_hydro_42_N"/>
</dbReference>
<dbReference type="EC" id="3.2.1.23" evidence="5"/>
<feature type="region of interest" description="Disordered" evidence="3">
    <location>
        <begin position="380"/>
        <end position="402"/>
    </location>
</feature>
<keyword evidence="2 5" id="KW-0326">Glycosidase</keyword>
<evidence type="ECO:0000256" key="1">
    <source>
        <dbReference type="ARBA" id="ARBA00022801"/>
    </source>
</evidence>
<dbReference type="Proteomes" id="UP001183202">
    <property type="component" value="Unassembled WGS sequence"/>
</dbReference>
<gene>
    <name evidence="5" type="ORF">RM445_16975</name>
</gene>
<keyword evidence="1 5" id="KW-0378">Hydrolase</keyword>
<evidence type="ECO:0000259" key="4">
    <source>
        <dbReference type="Pfam" id="PF02449"/>
    </source>
</evidence>
<proteinExistence type="predicted"/>
<dbReference type="Gene3D" id="3.20.20.80">
    <property type="entry name" value="Glycosidases"/>
    <property type="match status" value="1"/>
</dbReference>
<dbReference type="SUPFAM" id="SSF51445">
    <property type="entry name" value="(Trans)glycosidases"/>
    <property type="match status" value="1"/>
</dbReference>